<dbReference type="InterPro" id="IPR050108">
    <property type="entry name" value="CDK"/>
</dbReference>
<feature type="compositionally biased region" description="Low complexity" evidence="10">
    <location>
        <begin position="107"/>
        <end position="118"/>
    </location>
</feature>
<dbReference type="GO" id="GO:0004693">
    <property type="term" value="F:cyclin-dependent protein serine/threonine kinase activity"/>
    <property type="evidence" value="ECO:0007669"/>
    <property type="project" value="TreeGrafter"/>
</dbReference>
<proteinExistence type="inferred from homology"/>
<evidence type="ECO:0000313" key="13">
    <source>
        <dbReference type="Proteomes" id="UP000620104"/>
    </source>
</evidence>
<feature type="compositionally biased region" description="Polar residues" evidence="10">
    <location>
        <begin position="85"/>
        <end position="103"/>
    </location>
</feature>
<feature type="compositionally biased region" description="Low complexity" evidence="10">
    <location>
        <begin position="71"/>
        <end position="84"/>
    </location>
</feature>
<reference evidence="12" key="1">
    <citation type="submission" date="2020-07" db="EMBL/GenBank/DDBJ databases">
        <title>Draft Genome Sequence of a Deep-Sea Yeast, Naganishia (Cryptococcus) liquefaciens strain N6.</title>
        <authorList>
            <person name="Han Y.W."/>
            <person name="Kajitani R."/>
            <person name="Morimoto H."/>
            <person name="Parhat M."/>
            <person name="Tsubouchi H."/>
            <person name="Bakenova O."/>
            <person name="Ogata M."/>
            <person name="Argunhan B."/>
            <person name="Aoki R."/>
            <person name="Kajiwara S."/>
            <person name="Itoh T."/>
            <person name="Iwasaki H."/>
        </authorList>
    </citation>
    <scope>NUCLEOTIDE SEQUENCE</scope>
    <source>
        <strain evidence="12">N6</strain>
    </source>
</reference>
<feature type="region of interest" description="Disordered" evidence="10">
    <location>
        <begin position="1"/>
        <end position="33"/>
    </location>
</feature>
<keyword evidence="13" id="KW-1185">Reference proteome</keyword>
<dbReference type="SMART" id="SM00220">
    <property type="entry name" value="S_TKc"/>
    <property type="match status" value="1"/>
</dbReference>
<feature type="region of interest" description="Disordered" evidence="10">
    <location>
        <begin position="71"/>
        <end position="145"/>
    </location>
</feature>
<dbReference type="OrthoDB" id="2592185at2759"/>
<evidence type="ECO:0000259" key="11">
    <source>
        <dbReference type="PROSITE" id="PS50011"/>
    </source>
</evidence>
<feature type="region of interest" description="Disordered" evidence="10">
    <location>
        <begin position="661"/>
        <end position="684"/>
    </location>
</feature>
<feature type="compositionally biased region" description="Basic and acidic residues" evidence="10">
    <location>
        <begin position="196"/>
        <end position="215"/>
    </location>
</feature>
<dbReference type="Pfam" id="PF00069">
    <property type="entry name" value="Pkinase"/>
    <property type="match status" value="1"/>
</dbReference>
<evidence type="ECO:0000256" key="4">
    <source>
        <dbReference type="ARBA" id="ARBA00022679"/>
    </source>
</evidence>
<feature type="binding site" evidence="9">
    <location>
        <position position="886"/>
    </location>
    <ligand>
        <name>ATP</name>
        <dbReference type="ChEBI" id="CHEBI:30616"/>
    </ligand>
</feature>
<evidence type="ECO:0000313" key="12">
    <source>
        <dbReference type="EMBL" id="GHJ85431.1"/>
    </source>
</evidence>
<sequence>MQDPSQHSSPRKLSLKSAATHSSPPAKPLSAEGPLVSFAIKGIAPKSTTSQASPRPPAAVFEAQAVNAASKSAASSLRLSPSPSTRIARSSQSSDALPSNTISVRGASSSAKSAVEAKATGERLEAVKMDLEEGEEGEVVEDPPEAAVALSVTVKEESIAVPTASVPEPLPASQSNGSESSEKREQRRRSRWESLSPERKSKQEWLESGSQDKKKAVPLAQEGRDSTQMRWHREVNKDEPQKTSRDRNSDESRQRTHPHSTARKEESRHNHPAASSSQSWDSTDLSHSAGSRVIDDVNPWQSESSGLSQKRGSARPDSKEFSSDKSEYRDRRDDSRHGWARDPDRRYHGPHGSHYTSNQSSYRKPGLDYGPPDSPISHSKSDDRHYEARNGSDSHQSGYRTHHWAPNSHGGRRNGDGPPTDRYRDEGGARTWGDPSRRDHFRRDHHDRRMDPAREHSRMRPAPPNAQLPARPEPGGHTAGAYQHSTAGNDSMPRQGLPGSSSNPIEEHHAARLPSQNDQIPHSGQHGWSQTKTDFAKSQSTEQMTSRKRSASPSLKRPASPLRDSGHRLSAEPLNKRQRLESEPAKRKRPEAVQQDSQMAEGVALPTDAPPGPPVDDPPPAPPSPPPAPPPEHSHADAMDIHPSAPNFVAIVNDNALLKESADPENVSKASAPDFAKQGGSSETIAKSVHATGAQQIPDSQFEANSIGAQNAESFEVPGAPVAMTMLNPITPIYSPVLPQPAASVPSSPMIPASQAATLSRQPSPRQQISIAKEAGTAPNSAEPSRPPTPNPNSSYSLRELLTPAQNGEFAASTHDKDPFIRRKGDKLDSTDDLRVYHKIFMGTSRLDNYIMPTGADKKDATLGKGTFGVVTKAKRKEDEMVVALKLLQPPEEAKGQGKAGVLGTTVREIKILKLLAHDNIVPLLDIVVDREHSHDLKTFLVFPYMDHDLCGLLKNPSLNMTDGLMKLYMLQLLEGVAYMHHNNIVHRDLKSANILLNNAGLLQIADFGLARAVPEGYLYDCDDDLFMTNMVVTRWYRAPELFMGETQYGFEVDMWSVGCIFSEMLTRRVLFMGRSDPDQLKLIFDLCGTPQPTYVRYESVLKHKEVINDNQSVDSRKVIPVTEISNPPRQRVIREDSRYHYAIKEFKDLLDKFLQIDPSKRITAAQALNDRYIWMSPGPLPRTEVVHLSASKERRDQQEEAEAKERTKEFERVQHAHANMQAQMATSMGMANMPPRTHTQPPPSQLPPTSFQPVRVNNPYAAAPAYYPVQASMMNQSMPPSVIPYNNNAGPQAPIPNPYVQANVAPYPSGPGTGPMQVGARQDMSSMSSRQPQMPMNNYGGSRPNIMSTNGGLPPGAPRFQGTAPKLQRKFKGNFTESSQPSNGTQEQSSRPPVNPNRFS</sequence>
<evidence type="ECO:0000256" key="9">
    <source>
        <dbReference type="PROSITE-ProRule" id="PRU10141"/>
    </source>
</evidence>
<dbReference type="Proteomes" id="UP000620104">
    <property type="component" value="Unassembled WGS sequence"/>
</dbReference>
<feature type="compositionally biased region" description="Basic and acidic residues" evidence="10">
    <location>
        <begin position="413"/>
        <end position="428"/>
    </location>
</feature>
<evidence type="ECO:0000256" key="1">
    <source>
        <dbReference type="ARBA" id="ARBA00004123"/>
    </source>
</evidence>
<feature type="compositionally biased region" description="Basic and acidic residues" evidence="10">
    <location>
        <begin position="379"/>
        <end position="392"/>
    </location>
</feature>
<dbReference type="Gene3D" id="3.30.200.20">
    <property type="entry name" value="Phosphorylase Kinase, domain 1"/>
    <property type="match status" value="1"/>
</dbReference>
<feature type="compositionally biased region" description="Polar residues" evidence="10">
    <location>
        <begin position="1376"/>
        <end position="1401"/>
    </location>
</feature>
<feature type="compositionally biased region" description="Basic and acidic residues" evidence="10">
    <location>
        <begin position="119"/>
        <end position="131"/>
    </location>
</feature>
<dbReference type="PROSITE" id="PS50011">
    <property type="entry name" value="PROTEIN_KINASE_DOM"/>
    <property type="match status" value="1"/>
</dbReference>
<feature type="compositionally biased region" description="Basic and acidic residues" evidence="10">
    <location>
        <begin position="222"/>
        <end position="254"/>
    </location>
</feature>
<dbReference type="InterPro" id="IPR008271">
    <property type="entry name" value="Ser/Thr_kinase_AS"/>
</dbReference>
<feature type="domain" description="Protein kinase" evidence="11">
    <location>
        <begin position="857"/>
        <end position="1176"/>
    </location>
</feature>
<keyword evidence="4" id="KW-0808">Transferase</keyword>
<dbReference type="InterPro" id="IPR017441">
    <property type="entry name" value="Protein_kinase_ATP_BS"/>
</dbReference>
<keyword evidence="6" id="KW-0418">Kinase</keyword>
<dbReference type="InterPro" id="IPR000719">
    <property type="entry name" value="Prot_kinase_dom"/>
</dbReference>
<accession>A0A8H3TR49</accession>
<keyword evidence="3" id="KW-0723">Serine/threonine-protein kinase</keyword>
<feature type="compositionally biased region" description="Polar residues" evidence="10">
    <location>
        <begin position="514"/>
        <end position="544"/>
    </location>
</feature>
<feature type="compositionally biased region" description="Basic and acidic residues" evidence="10">
    <location>
        <begin position="564"/>
        <end position="585"/>
    </location>
</feature>
<dbReference type="PROSITE" id="PS00107">
    <property type="entry name" value="PROTEIN_KINASE_ATP"/>
    <property type="match status" value="1"/>
</dbReference>
<comment type="similarity">
    <text evidence="2">Belongs to the protein kinase superfamily. CMGC Ser/Thr protein kinase family. CDC2/CDKX subfamily.</text>
</comment>
<evidence type="ECO:0000256" key="8">
    <source>
        <dbReference type="ARBA" id="ARBA00023242"/>
    </source>
</evidence>
<dbReference type="EMBL" id="BLZA01000011">
    <property type="protein sequence ID" value="GHJ85431.1"/>
    <property type="molecule type" value="Genomic_DNA"/>
</dbReference>
<feature type="compositionally biased region" description="Polar residues" evidence="10">
    <location>
        <begin position="755"/>
        <end position="770"/>
    </location>
</feature>
<feature type="region of interest" description="Disordered" evidence="10">
    <location>
        <begin position="160"/>
        <end position="647"/>
    </location>
</feature>
<evidence type="ECO:0000256" key="3">
    <source>
        <dbReference type="ARBA" id="ARBA00022527"/>
    </source>
</evidence>
<name>A0A8H3TR49_9TREE</name>
<dbReference type="PROSITE" id="PS00108">
    <property type="entry name" value="PROTEIN_KINASE_ST"/>
    <property type="match status" value="1"/>
</dbReference>
<feature type="compositionally biased region" description="Acidic residues" evidence="10">
    <location>
        <begin position="132"/>
        <end position="144"/>
    </location>
</feature>
<protein>
    <recommendedName>
        <fullName evidence="11">Protein kinase domain-containing protein</fullName>
    </recommendedName>
</protein>
<dbReference type="SUPFAM" id="SSF56112">
    <property type="entry name" value="Protein kinase-like (PK-like)"/>
    <property type="match status" value="1"/>
</dbReference>
<evidence type="ECO:0000256" key="7">
    <source>
        <dbReference type="ARBA" id="ARBA00022840"/>
    </source>
</evidence>
<evidence type="ECO:0000256" key="2">
    <source>
        <dbReference type="ARBA" id="ARBA00006485"/>
    </source>
</evidence>
<dbReference type="GO" id="GO:0005634">
    <property type="term" value="C:nucleus"/>
    <property type="evidence" value="ECO:0007669"/>
    <property type="project" value="UniProtKB-SubCell"/>
</dbReference>
<feature type="region of interest" description="Disordered" evidence="10">
    <location>
        <begin position="741"/>
        <end position="797"/>
    </location>
</feature>
<dbReference type="Gene3D" id="1.10.510.10">
    <property type="entry name" value="Transferase(Phosphotransferase) domain 1"/>
    <property type="match status" value="1"/>
</dbReference>
<organism evidence="12 13">
    <name type="scientific">Naganishia liquefaciens</name>
    <dbReference type="NCBI Taxonomy" id="104408"/>
    <lineage>
        <taxon>Eukaryota</taxon>
        <taxon>Fungi</taxon>
        <taxon>Dikarya</taxon>
        <taxon>Basidiomycota</taxon>
        <taxon>Agaricomycotina</taxon>
        <taxon>Tremellomycetes</taxon>
        <taxon>Filobasidiales</taxon>
        <taxon>Filobasidiaceae</taxon>
        <taxon>Naganishia</taxon>
    </lineage>
</organism>
<dbReference type="PANTHER" id="PTHR24056">
    <property type="entry name" value="CELL DIVISION PROTEIN KINASE"/>
    <property type="match status" value="1"/>
</dbReference>
<feature type="compositionally biased region" description="Basic and acidic residues" evidence="10">
    <location>
        <begin position="314"/>
        <end position="347"/>
    </location>
</feature>
<feature type="compositionally biased region" description="Low complexity" evidence="10">
    <location>
        <begin position="275"/>
        <end position="288"/>
    </location>
</feature>
<dbReference type="GO" id="GO:0005524">
    <property type="term" value="F:ATP binding"/>
    <property type="evidence" value="ECO:0007669"/>
    <property type="project" value="UniProtKB-UniRule"/>
</dbReference>
<comment type="caution">
    <text evidence="12">The sequence shown here is derived from an EMBL/GenBank/DDBJ whole genome shotgun (WGS) entry which is preliminary data.</text>
</comment>
<comment type="subcellular location">
    <subcellularLocation>
        <location evidence="1">Nucleus</location>
    </subcellularLocation>
</comment>
<gene>
    <name evidence="12" type="ORF">NliqN6_1833</name>
</gene>
<dbReference type="FunFam" id="1.10.510.10:FF:000624">
    <property type="entry name" value="Mitogen-activated protein kinase"/>
    <property type="match status" value="1"/>
</dbReference>
<feature type="region of interest" description="Disordered" evidence="10">
    <location>
        <begin position="1349"/>
        <end position="1401"/>
    </location>
</feature>
<evidence type="ECO:0000256" key="5">
    <source>
        <dbReference type="ARBA" id="ARBA00022741"/>
    </source>
</evidence>
<keyword evidence="8" id="KW-0539">Nucleus</keyword>
<keyword evidence="7 9" id="KW-0067">ATP-binding</keyword>
<keyword evidence="5 9" id="KW-0547">Nucleotide-binding</keyword>
<feature type="compositionally biased region" description="Pro residues" evidence="10">
    <location>
        <begin position="608"/>
        <end position="631"/>
    </location>
</feature>
<feature type="compositionally biased region" description="Basic and acidic residues" evidence="10">
    <location>
        <begin position="435"/>
        <end position="458"/>
    </location>
</feature>
<dbReference type="PANTHER" id="PTHR24056:SF233">
    <property type="entry name" value="CYCLIN-DEPENDENT KINASE 9"/>
    <property type="match status" value="1"/>
</dbReference>
<feature type="compositionally biased region" description="Polar residues" evidence="10">
    <location>
        <begin position="299"/>
        <end position="311"/>
    </location>
</feature>
<evidence type="ECO:0000256" key="6">
    <source>
        <dbReference type="ARBA" id="ARBA00022777"/>
    </source>
</evidence>
<evidence type="ECO:0000256" key="10">
    <source>
        <dbReference type="SAM" id="MobiDB-lite"/>
    </source>
</evidence>
<dbReference type="InterPro" id="IPR011009">
    <property type="entry name" value="Kinase-like_dom_sf"/>
</dbReference>